<keyword evidence="1" id="KW-0812">Transmembrane</keyword>
<sequence>MEIIMEALPAFGDAWTLILQPVVLGYLVMGVLMGLCIGVFPGLGGIAGLSLLLPFMFGMDPILGLALMIGMVAVVPTSDTFASVLMGIPGSSASQATVLDGFPMAKKGMAARALSAAFASSLFGGLVGASFLTVFILIARPIVLEFRTPELLMITIFGLSMVGILAGRIPIKGIVAAGLGMLIGMIGEGASSGDLRMSSYDYPYLTDGLKLVIVGLGIFAIPEIISLLRQDRAISEEPQIGGGWIDGVKDWFANIWLSVRCSIIGVIVGVIPGLGGSVVDWIAYGHAVQTTKDKSNFGKGEVRGVIGPESSNNAKEGGGLVPTLLFGIPGSGSMAIFIGAIALLGSGQIEVGPAMLKNNLDITYAIVWLLALANVVGTVICIAASGGIAKLTTIRFVLLAPFLFMIISFAAFQSGQNLMDLVALFAIGFLGILMRRFDWSRPAFLIGFVLSNPAENYANQAIQIAQSRFRKGFGEGIDYIFSPIVIVLLVITVISVVLGLRQAKHIMAEGDITAGSKRAPMVFMLLVTAFIGYALYDANAIPNYSRDRTFPIFVASICLIGCAFLVIQMMLKPETHTIFADRELNGEDAQATHGLWPTLAWFAALLVLTSLLGFILALAIFLFAFMVIRARVSMVFAAGYTAAGLAFICAMAWLLNRDFPPGLLQEYFTLPWPFT</sequence>
<dbReference type="Pfam" id="PF01970">
    <property type="entry name" value="TctA"/>
    <property type="match status" value="1"/>
</dbReference>
<name>A0A7W6M6L0_9RHOB</name>
<feature type="transmembrane region" description="Helical" evidence="1">
    <location>
        <begin position="396"/>
        <end position="412"/>
    </location>
</feature>
<dbReference type="PANTHER" id="PTHR35342">
    <property type="entry name" value="TRICARBOXYLIC TRANSPORT PROTEIN"/>
    <property type="match status" value="1"/>
</dbReference>
<feature type="transmembrane region" description="Helical" evidence="1">
    <location>
        <begin position="477"/>
        <end position="500"/>
    </location>
</feature>
<evidence type="ECO:0000259" key="2">
    <source>
        <dbReference type="Pfam" id="PF01970"/>
    </source>
</evidence>
<feature type="transmembrane region" description="Helical" evidence="1">
    <location>
        <begin position="18"/>
        <end position="40"/>
    </location>
</feature>
<reference evidence="3 4" key="1">
    <citation type="submission" date="2020-08" db="EMBL/GenBank/DDBJ databases">
        <title>Genomic Encyclopedia of Type Strains, Phase IV (KMG-IV): sequencing the most valuable type-strain genomes for metagenomic binning, comparative biology and taxonomic classification.</title>
        <authorList>
            <person name="Goeker M."/>
        </authorList>
    </citation>
    <scope>NUCLEOTIDE SEQUENCE [LARGE SCALE GENOMIC DNA]</scope>
    <source>
        <strain evidence="3 4">DSM 101015</strain>
    </source>
</reference>
<evidence type="ECO:0000313" key="3">
    <source>
        <dbReference type="EMBL" id="MBB4173296.1"/>
    </source>
</evidence>
<feature type="transmembrane region" description="Helical" evidence="1">
    <location>
        <begin position="324"/>
        <end position="345"/>
    </location>
</feature>
<proteinExistence type="predicted"/>
<feature type="transmembrane region" description="Helical" evidence="1">
    <location>
        <begin position="599"/>
        <end position="628"/>
    </location>
</feature>
<feature type="transmembrane region" description="Helical" evidence="1">
    <location>
        <begin position="52"/>
        <end position="75"/>
    </location>
</feature>
<evidence type="ECO:0000313" key="4">
    <source>
        <dbReference type="Proteomes" id="UP000565745"/>
    </source>
</evidence>
<dbReference type="Proteomes" id="UP000565745">
    <property type="component" value="Unassembled WGS sequence"/>
</dbReference>
<feature type="domain" description="DUF112" evidence="2">
    <location>
        <begin position="24"/>
        <end position="445"/>
    </location>
</feature>
<feature type="transmembrane region" description="Helical" evidence="1">
    <location>
        <begin position="211"/>
        <end position="228"/>
    </location>
</feature>
<comment type="caution">
    <text evidence="3">The sequence shown here is derived from an EMBL/GenBank/DDBJ whole genome shotgun (WGS) entry which is preliminary data.</text>
</comment>
<feature type="transmembrane region" description="Helical" evidence="1">
    <location>
        <begin position="635"/>
        <end position="655"/>
    </location>
</feature>
<keyword evidence="1" id="KW-1133">Transmembrane helix</keyword>
<feature type="transmembrane region" description="Helical" evidence="1">
    <location>
        <begin position="365"/>
        <end position="384"/>
    </location>
</feature>
<feature type="transmembrane region" description="Helical" evidence="1">
    <location>
        <begin position="520"/>
        <end position="538"/>
    </location>
</feature>
<dbReference type="RefSeq" id="WP_025054665.1">
    <property type="nucleotide sequence ID" value="NZ_JACIFU010000001.1"/>
</dbReference>
<dbReference type="AlphaFoldDB" id="A0A7W6M6L0"/>
<keyword evidence="4" id="KW-1185">Reference proteome</keyword>
<keyword evidence="1" id="KW-0472">Membrane</keyword>
<dbReference type="OrthoDB" id="9791872at2"/>
<feature type="transmembrane region" description="Helical" evidence="1">
    <location>
        <begin position="114"/>
        <end position="139"/>
    </location>
</feature>
<dbReference type="PANTHER" id="PTHR35342:SF1">
    <property type="entry name" value="BLR4373 PROTEIN"/>
    <property type="match status" value="1"/>
</dbReference>
<evidence type="ECO:0000256" key="1">
    <source>
        <dbReference type="SAM" id="Phobius"/>
    </source>
</evidence>
<feature type="transmembrane region" description="Helical" evidence="1">
    <location>
        <begin position="550"/>
        <end position="571"/>
    </location>
</feature>
<organism evidence="3 4">
    <name type="scientific">Sulfitobacter noctilucicola</name>
    <dbReference type="NCBI Taxonomy" id="1342301"/>
    <lineage>
        <taxon>Bacteria</taxon>
        <taxon>Pseudomonadati</taxon>
        <taxon>Pseudomonadota</taxon>
        <taxon>Alphaproteobacteria</taxon>
        <taxon>Rhodobacterales</taxon>
        <taxon>Roseobacteraceae</taxon>
        <taxon>Sulfitobacter</taxon>
    </lineage>
</organism>
<dbReference type="InterPro" id="IPR002823">
    <property type="entry name" value="DUF112_TM"/>
</dbReference>
<feature type="transmembrane region" description="Helical" evidence="1">
    <location>
        <begin position="151"/>
        <end position="167"/>
    </location>
</feature>
<dbReference type="EMBL" id="JACIFU010000001">
    <property type="protein sequence ID" value="MBB4173296.1"/>
    <property type="molecule type" value="Genomic_DNA"/>
</dbReference>
<feature type="transmembrane region" description="Helical" evidence="1">
    <location>
        <begin position="174"/>
        <end position="191"/>
    </location>
</feature>
<gene>
    <name evidence="3" type="ORF">GGR93_001057</name>
</gene>
<accession>A0A7W6M6L0</accession>
<protein>
    <submittedName>
        <fullName evidence="3">TctA family transporter</fullName>
    </submittedName>
</protein>